<evidence type="ECO:0000313" key="2">
    <source>
        <dbReference type="Proteomes" id="UP000241560"/>
    </source>
</evidence>
<evidence type="ECO:0000313" key="1">
    <source>
        <dbReference type="EMBL" id="ATW59471.1"/>
    </source>
</evidence>
<dbReference type="GeneID" id="54986277"/>
<keyword evidence="2" id="KW-1185">Reference proteome</keyword>
<dbReference type="KEGG" id="vg:54986277"/>
<accession>A0A2H4PB63</accession>
<proteinExistence type="predicted"/>
<organism evidence="1 2">
    <name type="scientific">Lactobacillus phage Lenus</name>
    <dbReference type="NCBI Taxonomy" id="2053682"/>
    <lineage>
        <taxon>Viruses</taxon>
        <taxon>Duplodnaviria</taxon>
        <taxon>Heunggongvirae</taxon>
        <taxon>Uroviricota</taxon>
        <taxon>Caudoviricetes</taxon>
        <taxon>Tybeckvirinae</taxon>
        <taxon>Lenusvirus</taxon>
        <taxon>Lenusvirus lenus</taxon>
    </lineage>
</organism>
<dbReference type="RefSeq" id="YP_009795901.1">
    <property type="nucleotide sequence ID" value="NC_047897.1"/>
</dbReference>
<dbReference type="EMBL" id="MG252693">
    <property type="protein sequence ID" value="ATW59471.1"/>
    <property type="molecule type" value="Genomic_DNA"/>
</dbReference>
<reference evidence="1 2" key="1">
    <citation type="submission" date="2017-10" db="EMBL/GenBank/DDBJ databases">
        <title>Isolation and characterisation of Lactobacillus bacteriophages that infect wine-derived L. plantarum strains.</title>
        <authorList>
            <person name="Kyrkou I."/>
            <person name="Hestbjerg Hansen L."/>
        </authorList>
    </citation>
    <scope>NUCLEOTIDE SEQUENCE [LARGE SCALE GENOMIC DNA]</scope>
</reference>
<protein>
    <submittedName>
        <fullName evidence="1">Uncharacterized protein</fullName>
    </submittedName>
</protein>
<dbReference type="Proteomes" id="UP000241560">
    <property type="component" value="Segment"/>
</dbReference>
<sequence>MLSYNRGDNLDIKKYHEEIKNEKFDNEFSRYKELVEKEIRDNNNYVIISCSIDIMKNYLKYTMKGLLLKKELDKIGNIDYRMWFTMPFGPSYDFLVDNYSTIDGITYEKLDVPIEIKKFLFSYDETVTVEMLKINY</sequence>
<name>A0A2H4PB63_9CAUD</name>